<dbReference type="SUPFAM" id="SSF56935">
    <property type="entry name" value="Porins"/>
    <property type="match status" value="1"/>
</dbReference>
<dbReference type="PANTHER" id="PTHR30069:SF36">
    <property type="entry name" value="BLL6948 PROTEIN"/>
    <property type="match status" value="1"/>
</dbReference>
<dbReference type="OrthoDB" id="99480at2"/>
<evidence type="ECO:0000256" key="2">
    <source>
        <dbReference type="ARBA" id="ARBA00022448"/>
    </source>
</evidence>
<feature type="chain" id="PRO_5012406695" evidence="10">
    <location>
        <begin position="21"/>
        <end position="743"/>
    </location>
</feature>
<evidence type="ECO:0000256" key="8">
    <source>
        <dbReference type="PROSITE-ProRule" id="PRU01360"/>
    </source>
</evidence>
<feature type="signal peptide" evidence="10">
    <location>
        <begin position="1"/>
        <end position="20"/>
    </location>
</feature>
<comment type="similarity">
    <text evidence="8 9">Belongs to the TonB-dependent receptor family.</text>
</comment>
<dbReference type="AlphaFoldDB" id="A0A2D0NF02"/>
<keyword evidence="13" id="KW-0675">Receptor</keyword>
<dbReference type="InterPro" id="IPR000531">
    <property type="entry name" value="Beta-barrel_TonB"/>
</dbReference>
<dbReference type="InterPro" id="IPR039426">
    <property type="entry name" value="TonB-dep_rcpt-like"/>
</dbReference>
<keyword evidence="5 9" id="KW-0798">TonB box</keyword>
<evidence type="ECO:0000256" key="1">
    <source>
        <dbReference type="ARBA" id="ARBA00004571"/>
    </source>
</evidence>
<organism evidence="13 14">
    <name type="scientific">Flavilitoribacter nigricans (strain ATCC 23147 / DSM 23189 / NBRC 102662 / NCIMB 1420 / SS-2)</name>
    <name type="common">Lewinella nigricans</name>
    <dbReference type="NCBI Taxonomy" id="1122177"/>
    <lineage>
        <taxon>Bacteria</taxon>
        <taxon>Pseudomonadati</taxon>
        <taxon>Bacteroidota</taxon>
        <taxon>Saprospiria</taxon>
        <taxon>Saprospirales</taxon>
        <taxon>Lewinellaceae</taxon>
        <taxon>Flavilitoribacter</taxon>
    </lineage>
</organism>
<dbReference type="InterPro" id="IPR036942">
    <property type="entry name" value="Beta-barrel_TonB_sf"/>
</dbReference>
<reference evidence="13 14" key="1">
    <citation type="submission" date="2017-10" db="EMBL/GenBank/DDBJ databases">
        <title>The draft genome sequence of Lewinella nigricans NBRC 102662.</title>
        <authorList>
            <person name="Wang K."/>
        </authorList>
    </citation>
    <scope>NUCLEOTIDE SEQUENCE [LARGE SCALE GENOMIC DNA]</scope>
    <source>
        <strain evidence="13 14">NBRC 102662</strain>
    </source>
</reference>
<keyword evidence="7 8" id="KW-0998">Cell outer membrane</keyword>
<name>A0A2D0NF02_FLAN2</name>
<evidence type="ECO:0000313" key="14">
    <source>
        <dbReference type="Proteomes" id="UP000223913"/>
    </source>
</evidence>
<dbReference type="Pfam" id="PF00593">
    <property type="entry name" value="TonB_dep_Rec_b-barrel"/>
    <property type="match status" value="1"/>
</dbReference>
<protein>
    <submittedName>
        <fullName evidence="13">TonB-dependent receptor</fullName>
    </submittedName>
</protein>
<dbReference type="PANTHER" id="PTHR30069">
    <property type="entry name" value="TONB-DEPENDENT OUTER MEMBRANE RECEPTOR"/>
    <property type="match status" value="1"/>
</dbReference>
<dbReference type="Gene3D" id="2.170.130.10">
    <property type="entry name" value="TonB-dependent receptor, plug domain"/>
    <property type="match status" value="1"/>
</dbReference>
<evidence type="ECO:0000259" key="12">
    <source>
        <dbReference type="Pfam" id="PF07715"/>
    </source>
</evidence>
<evidence type="ECO:0000259" key="11">
    <source>
        <dbReference type="Pfam" id="PF00593"/>
    </source>
</evidence>
<dbReference type="GO" id="GO:0015344">
    <property type="term" value="F:siderophore uptake transmembrane transporter activity"/>
    <property type="evidence" value="ECO:0007669"/>
    <property type="project" value="TreeGrafter"/>
</dbReference>
<keyword evidence="14" id="KW-1185">Reference proteome</keyword>
<evidence type="ECO:0000256" key="6">
    <source>
        <dbReference type="ARBA" id="ARBA00023136"/>
    </source>
</evidence>
<evidence type="ECO:0000256" key="3">
    <source>
        <dbReference type="ARBA" id="ARBA00022452"/>
    </source>
</evidence>
<proteinExistence type="inferred from homology"/>
<comment type="caution">
    <text evidence="13">The sequence shown here is derived from an EMBL/GenBank/DDBJ whole genome shotgun (WGS) entry which is preliminary data.</text>
</comment>
<feature type="domain" description="TonB-dependent receptor-like beta-barrel" evidence="11">
    <location>
        <begin position="308"/>
        <end position="699"/>
    </location>
</feature>
<dbReference type="InterPro" id="IPR008969">
    <property type="entry name" value="CarboxyPept-like_regulatory"/>
</dbReference>
<feature type="domain" description="TonB-dependent receptor plug" evidence="12">
    <location>
        <begin position="110"/>
        <end position="219"/>
    </location>
</feature>
<dbReference type="Gene3D" id="2.40.170.20">
    <property type="entry name" value="TonB-dependent receptor, beta-barrel domain"/>
    <property type="match status" value="1"/>
</dbReference>
<evidence type="ECO:0000256" key="5">
    <source>
        <dbReference type="ARBA" id="ARBA00023077"/>
    </source>
</evidence>
<evidence type="ECO:0000256" key="7">
    <source>
        <dbReference type="ARBA" id="ARBA00023237"/>
    </source>
</evidence>
<evidence type="ECO:0000256" key="4">
    <source>
        <dbReference type="ARBA" id="ARBA00022692"/>
    </source>
</evidence>
<keyword evidence="2 8" id="KW-0813">Transport</keyword>
<dbReference type="InterPro" id="IPR037066">
    <property type="entry name" value="Plug_dom_sf"/>
</dbReference>
<evidence type="ECO:0000256" key="10">
    <source>
        <dbReference type="SAM" id="SignalP"/>
    </source>
</evidence>
<dbReference type="InterPro" id="IPR012910">
    <property type="entry name" value="Plug_dom"/>
</dbReference>
<dbReference type="EMBL" id="PDUD01000011">
    <property type="protein sequence ID" value="PHN07091.1"/>
    <property type="molecule type" value="Genomic_DNA"/>
</dbReference>
<comment type="subcellular location">
    <subcellularLocation>
        <location evidence="1 8">Cell outer membrane</location>
        <topology evidence="1 8">Multi-pass membrane protein</topology>
    </subcellularLocation>
</comment>
<dbReference type="SUPFAM" id="SSF49464">
    <property type="entry name" value="Carboxypeptidase regulatory domain-like"/>
    <property type="match status" value="1"/>
</dbReference>
<accession>A0A2D0NF02</accession>
<keyword evidence="6 8" id="KW-0472">Membrane</keyword>
<gene>
    <name evidence="13" type="ORF">CRP01_07620</name>
</gene>
<dbReference type="Pfam" id="PF13715">
    <property type="entry name" value="CarbopepD_reg_2"/>
    <property type="match status" value="1"/>
</dbReference>
<dbReference type="Pfam" id="PF07715">
    <property type="entry name" value="Plug"/>
    <property type="match status" value="1"/>
</dbReference>
<dbReference type="Proteomes" id="UP000223913">
    <property type="component" value="Unassembled WGS sequence"/>
</dbReference>
<keyword evidence="3 8" id="KW-1134">Transmembrane beta strand</keyword>
<keyword evidence="4 8" id="KW-0812">Transmembrane</keyword>
<keyword evidence="10" id="KW-0732">Signal</keyword>
<sequence>MYKYLLLVCLSLLAFSSLHAQILQGKVVDKNGIPVQDAYILSNDVSQHTHTNELGAFKHDGFQPGDTLKISFIGFSTQSLVLESKDFSEPMVITLREAPINLDQVVISNQNNSLNQISQIDLRNNPVNSSQEILRKIPGLFIAQHAGGGKAEQIFLRGFDIDHGTDINISVDGMPVNMVSHAHGQGYSDLHFLIPETVERVDFSKGPYYADKGNFTTAGYIEFQTKERLGSSMASVEYGQFNSTRTVGMFDLLPAGSDHQAYIAGEYILTDGPFESSQHFNRINLMGKYTVNLPGNDKLSIQASHFDSKWDASGQIPQRAVDAGIITRFGAIDDTEGGFTSRSNIAINHTRNIDGNSFIKSNAFYSHYDFELFSNFTFFLEDPVNGDQIRQVEDRNIFGLQSVYHRQFEPGDMDIDLQAGLGLRYDQINDNQLARTANRKTTLEEIARGDINESNLYGFVNSEFEIGNFLINPGVRLDYLKFDYVDNLTTAYRTLSEGKAIVSPKLNFMYNPSPFWQIFLKSGMGFHSNDTRVVVARSGEQILPAAYGVDLGTVWKPLPRLWFNTALWYLYLQQEFVYVGDAGIVEPSGKTRRTGIDFGLRYQISDRFFLDSDINYTFARAIEEPEGANYIPLAPDLTAVGGIVYQSKGGFSGGLRYRYIKDRPANEDGSITAIGYFITDLNANYTWNKTTFSLIIDNLFDTEWNEAQFATESRLRNEDAPIEELHYTPGTPFFLRGKVSFRF</sequence>
<evidence type="ECO:0000313" key="13">
    <source>
        <dbReference type="EMBL" id="PHN07091.1"/>
    </source>
</evidence>
<dbReference type="PROSITE" id="PS52016">
    <property type="entry name" value="TONB_DEPENDENT_REC_3"/>
    <property type="match status" value="1"/>
</dbReference>
<dbReference type="GO" id="GO:0044718">
    <property type="term" value="P:siderophore transmembrane transport"/>
    <property type="evidence" value="ECO:0007669"/>
    <property type="project" value="TreeGrafter"/>
</dbReference>
<dbReference type="GO" id="GO:0009279">
    <property type="term" value="C:cell outer membrane"/>
    <property type="evidence" value="ECO:0007669"/>
    <property type="project" value="UniProtKB-SubCell"/>
</dbReference>
<evidence type="ECO:0000256" key="9">
    <source>
        <dbReference type="RuleBase" id="RU003357"/>
    </source>
</evidence>